<dbReference type="Gene3D" id="3.30.70.1060">
    <property type="entry name" value="Dimeric alpha+beta barrel"/>
    <property type="match status" value="1"/>
</dbReference>
<evidence type="ECO:0000259" key="3">
    <source>
        <dbReference type="Pfam" id="PF19780"/>
    </source>
</evidence>
<sequence length="285" mass="32490">MKTIVIATLLFCWGAAQPLFSQVSFPSFLEGTWKVDNKEQYEQWDRINEHELKGLSYTLKNGQKIVSEYLKLTKIKDKVVYTALVIGQNHGKEVNFELSYQDSTYSFINEAHDFPNYIRYTPVATNRLHIVVEGKSGRARSFYASRIAPTTTEGNPNYDQELAKKLGADDYGMKSYIFVLLKTGENKTTDKQFINECFKGHMENINRLVKNGQLIVAGPFGKNDDNFRGLFILNNMASTDAAKHILENDPAIKNGLLEASFYPWYGSAALAEYLSQVDKIWKKQH</sequence>
<dbReference type="Pfam" id="PF03795">
    <property type="entry name" value="YCII"/>
    <property type="match status" value="1"/>
</dbReference>
<dbReference type="RefSeq" id="WP_112374103.1">
    <property type="nucleotide sequence ID" value="NZ_CP069793.1"/>
</dbReference>
<comment type="similarity">
    <text evidence="1">Belongs to the YciI family.</text>
</comment>
<dbReference type="EMBL" id="UAUU01000003">
    <property type="protein sequence ID" value="SPZ84684.1"/>
    <property type="molecule type" value="Genomic_DNA"/>
</dbReference>
<dbReference type="GeneID" id="97180671"/>
<dbReference type="InterPro" id="IPR005545">
    <property type="entry name" value="YCII"/>
</dbReference>
<gene>
    <name evidence="4" type="ORF">NCTC11343_01228</name>
</gene>
<accession>A0A2X2ITQ9</accession>
<reference evidence="4 5" key="1">
    <citation type="submission" date="2018-06" db="EMBL/GenBank/DDBJ databases">
        <authorList>
            <consortium name="Pathogen Informatics"/>
            <person name="Doyle S."/>
        </authorList>
    </citation>
    <scope>NUCLEOTIDE SEQUENCE [LARGE SCALE GENOMIC DNA]</scope>
    <source>
        <strain evidence="4 5">NCTC11343</strain>
    </source>
</reference>
<dbReference type="InterPro" id="IPR046232">
    <property type="entry name" value="DUF6265"/>
</dbReference>
<evidence type="ECO:0000313" key="4">
    <source>
        <dbReference type="EMBL" id="SPZ84684.1"/>
    </source>
</evidence>
<organism evidence="4 5">
    <name type="scientific">Sphingobacterium multivorum</name>
    <dbReference type="NCBI Taxonomy" id="28454"/>
    <lineage>
        <taxon>Bacteria</taxon>
        <taxon>Pseudomonadati</taxon>
        <taxon>Bacteroidota</taxon>
        <taxon>Sphingobacteriia</taxon>
        <taxon>Sphingobacteriales</taxon>
        <taxon>Sphingobacteriaceae</taxon>
        <taxon>Sphingobacterium</taxon>
    </lineage>
</organism>
<evidence type="ECO:0000256" key="1">
    <source>
        <dbReference type="ARBA" id="ARBA00007689"/>
    </source>
</evidence>
<protein>
    <submittedName>
        <fullName evidence="4">YciI-like protein</fullName>
    </submittedName>
</protein>
<feature type="domain" description="DUF6265" evidence="3">
    <location>
        <begin position="27"/>
        <end position="133"/>
    </location>
</feature>
<dbReference type="Proteomes" id="UP000251241">
    <property type="component" value="Unassembled WGS sequence"/>
</dbReference>
<proteinExistence type="inferred from homology"/>
<evidence type="ECO:0000313" key="5">
    <source>
        <dbReference type="Proteomes" id="UP000251241"/>
    </source>
</evidence>
<dbReference type="Pfam" id="PF19780">
    <property type="entry name" value="DUF6265"/>
    <property type="match status" value="1"/>
</dbReference>
<dbReference type="AlphaFoldDB" id="A0A2X2ITQ9"/>
<evidence type="ECO:0000259" key="2">
    <source>
        <dbReference type="Pfam" id="PF03795"/>
    </source>
</evidence>
<dbReference type="InterPro" id="IPR011008">
    <property type="entry name" value="Dimeric_a/b-barrel"/>
</dbReference>
<dbReference type="SUPFAM" id="SSF54909">
    <property type="entry name" value="Dimeric alpha+beta barrel"/>
    <property type="match status" value="1"/>
</dbReference>
<feature type="domain" description="YCII-related" evidence="2">
    <location>
        <begin position="192"/>
        <end position="258"/>
    </location>
</feature>
<name>A0A2X2ITQ9_SPHMU</name>